<comment type="similarity">
    <text evidence="1">Belongs to the Skp family.</text>
</comment>
<evidence type="ECO:0000256" key="2">
    <source>
        <dbReference type="ARBA" id="ARBA00022729"/>
    </source>
</evidence>
<dbReference type="Pfam" id="PF03938">
    <property type="entry name" value="OmpH"/>
    <property type="match status" value="1"/>
</dbReference>
<dbReference type="AlphaFoldDB" id="A0A516INX4"/>
<feature type="chain" id="PRO_5022231785" evidence="4">
    <location>
        <begin position="22"/>
        <end position="195"/>
    </location>
</feature>
<keyword evidence="6" id="KW-1185">Reference proteome</keyword>
<dbReference type="RefSeq" id="WP_147493083.1">
    <property type="nucleotide sequence ID" value="NZ_CP041659.1"/>
</dbReference>
<dbReference type="InterPro" id="IPR024930">
    <property type="entry name" value="Skp_dom_sf"/>
</dbReference>
<dbReference type="GO" id="GO:0051082">
    <property type="term" value="F:unfolded protein binding"/>
    <property type="evidence" value="ECO:0007669"/>
    <property type="project" value="InterPro"/>
</dbReference>
<proteinExistence type="inferred from homology"/>
<dbReference type="InterPro" id="IPR005632">
    <property type="entry name" value="Chaperone_Skp"/>
</dbReference>
<feature type="coiled-coil region" evidence="3">
    <location>
        <begin position="96"/>
        <end position="123"/>
    </location>
</feature>
<dbReference type="SMART" id="SM00935">
    <property type="entry name" value="OmpH"/>
    <property type="match status" value="1"/>
</dbReference>
<dbReference type="OrthoDB" id="7507070at2"/>
<sequence>MMYRLTAALLAATAIATPAIAQRTPAAVVVVVDTDRIYRECTACRTAQTQLQSQVTALQTRQQTLANQLRPEGEAIRTAVEALKGKEPDAALRTRAQTFQQRQQQANEELARTQQNIQSIQANVLRQINDRLRPAINTVMTQKGANVAVDVDATLAHGQAINVTNEVLAAVNQTLPSVSLTPLPQQQQPQATQGR</sequence>
<organism evidence="5 6">
    <name type="scientific">Sphingomonas xanthus</name>
    <dbReference type="NCBI Taxonomy" id="2594473"/>
    <lineage>
        <taxon>Bacteria</taxon>
        <taxon>Pseudomonadati</taxon>
        <taxon>Pseudomonadota</taxon>
        <taxon>Alphaproteobacteria</taxon>
        <taxon>Sphingomonadales</taxon>
        <taxon>Sphingomonadaceae</taxon>
        <taxon>Sphingomonas</taxon>
    </lineage>
</organism>
<evidence type="ECO:0000313" key="6">
    <source>
        <dbReference type="Proteomes" id="UP000321857"/>
    </source>
</evidence>
<gene>
    <name evidence="5" type="ORF">FMM02_00765</name>
</gene>
<name>A0A516INX4_9SPHN</name>
<reference evidence="5 6" key="1">
    <citation type="submission" date="2019-07" db="EMBL/GenBank/DDBJ databases">
        <title>Sphingomonas AE3 Genome sequencing and assembly.</title>
        <authorList>
            <person name="Kim H."/>
        </authorList>
    </citation>
    <scope>NUCLEOTIDE SEQUENCE [LARGE SCALE GENOMIC DNA]</scope>
    <source>
        <strain evidence="5 6">AE3</strain>
    </source>
</reference>
<keyword evidence="2 4" id="KW-0732">Signal</keyword>
<dbReference type="KEGG" id="sxa:FMM02_00765"/>
<dbReference type="Gene3D" id="3.30.910.20">
    <property type="entry name" value="Skp domain"/>
    <property type="match status" value="1"/>
</dbReference>
<evidence type="ECO:0000256" key="4">
    <source>
        <dbReference type="SAM" id="SignalP"/>
    </source>
</evidence>
<evidence type="ECO:0000313" key="5">
    <source>
        <dbReference type="EMBL" id="QDP18620.1"/>
    </source>
</evidence>
<dbReference type="PANTHER" id="PTHR35089">
    <property type="entry name" value="CHAPERONE PROTEIN SKP"/>
    <property type="match status" value="1"/>
</dbReference>
<dbReference type="GO" id="GO:0050821">
    <property type="term" value="P:protein stabilization"/>
    <property type="evidence" value="ECO:0007669"/>
    <property type="project" value="TreeGrafter"/>
</dbReference>
<feature type="signal peptide" evidence="4">
    <location>
        <begin position="1"/>
        <end position="21"/>
    </location>
</feature>
<keyword evidence="3" id="KW-0175">Coiled coil</keyword>
<evidence type="ECO:0000256" key="1">
    <source>
        <dbReference type="ARBA" id="ARBA00009091"/>
    </source>
</evidence>
<dbReference type="SUPFAM" id="SSF111384">
    <property type="entry name" value="OmpH-like"/>
    <property type="match status" value="1"/>
</dbReference>
<evidence type="ECO:0000256" key="3">
    <source>
        <dbReference type="SAM" id="Coils"/>
    </source>
</evidence>
<dbReference type="GO" id="GO:0005829">
    <property type="term" value="C:cytosol"/>
    <property type="evidence" value="ECO:0007669"/>
    <property type="project" value="TreeGrafter"/>
</dbReference>
<protein>
    <submittedName>
        <fullName evidence="5">OmpH family outer membrane protein</fullName>
    </submittedName>
</protein>
<dbReference type="EMBL" id="CP041659">
    <property type="protein sequence ID" value="QDP18620.1"/>
    <property type="molecule type" value="Genomic_DNA"/>
</dbReference>
<accession>A0A516INX4</accession>
<dbReference type="PANTHER" id="PTHR35089:SF1">
    <property type="entry name" value="CHAPERONE PROTEIN SKP"/>
    <property type="match status" value="1"/>
</dbReference>
<dbReference type="Proteomes" id="UP000321857">
    <property type="component" value="Chromosome"/>
</dbReference>